<evidence type="ECO:0000313" key="2">
    <source>
        <dbReference type="Proteomes" id="UP000184192"/>
    </source>
</evidence>
<keyword evidence="2" id="KW-1185">Reference proteome</keyword>
<accession>A0A1M6JRK7</accession>
<reference evidence="2" key="1">
    <citation type="submission" date="2016-11" db="EMBL/GenBank/DDBJ databases">
        <authorList>
            <person name="Varghese N."/>
            <person name="Submissions S."/>
        </authorList>
    </citation>
    <scope>NUCLEOTIDE SEQUENCE [LARGE SCALE GENOMIC DNA]</scope>
    <source>
        <strain evidence="2">DSM 26884</strain>
    </source>
</reference>
<evidence type="ECO:0000313" key="1">
    <source>
        <dbReference type="EMBL" id="SHJ49286.1"/>
    </source>
</evidence>
<dbReference type="EMBL" id="FQZN01000031">
    <property type="protein sequence ID" value="SHJ49286.1"/>
    <property type="molecule type" value="Genomic_DNA"/>
</dbReference>
<proteinExistence type="predicted"/>
<organism evidence="1 2">
    <name type="scientific">Bacteroides stercorirosoris</name>
    <dbReference type="NCBI Taxonomy" id="871324"/>
    <lineage>
        <taxon>Bacteria</taxon>
        <taxon>Pseudomonadati</taxon>
        <taxon>Bacteroidota</taxon>
        <taxon>Bacteroidia</taxon>
        <taxon>Bacteroidales</taxon>
        <taxon>Bacteroidaceae</taxon>
        <taxon>Bacteroides</taxon>
    </lineage>
</organism>
<dbReference type="AlphaFoldDB" id="A0A1M6JRK7"/>
<gene>
    <name evidence="1" type="ORF">SAMN05444350_13141</name>
</gene>
<dbReference type="Proteomes" id="UP000184192">
    <property type="component" value="Unassembled WGS sequence"/>
</dbReference>
<protein>
    <submittedName>
        <fullName evidence="1">Uncharacterized protein</fullName>
    </submittedName>
</protein>
<sequence>MDILYANIKGKMKDIQRDRKTAKGINNTQKNNLVHNYRFISPFSSELSLIFFSYWEKIFL</sequence>
<name>A0A1M6JRK7_9BACE</name>